<dbReference type="EMBL" id="BAABBF010000003">
    <property type="protein sequence ID" value="GAA3707399.1"/>
    <property type="molecule type" value="Genomic_DNA"/>
</dbReference>
<dbReference type="Proteomes" id="UP001500523">
    <property type="component" value="Unassembled WGS sequence"/>
</dbReference>
<evidence type="ECO:0008006" key="3">
    <source>
        <dbReference type="Google" id="ProtNLM"/>
    </source>
</evidence>
<protein>
    <recommendedName>
        <fullName evidence="3">Flagellar protein FliO/FliZ</fullName>
    </recommendedName>
</protein>
<keyword evidence="2" id="KW-1185">Reference proteome</keyword>
<gene>
    <name evidence="1" type="ORF">GCM10022268_15990</name>
</gene>
<reference evidence="2" key="1">
    <citation type="journal article" date="2019" name="Int. J. Syst. Evol. Microbiol.">
        <title>The Global Catalogue of Microorganisms (GCM) 10K type strain sequencing project: providing services to taxonomists for standard genome sequencing and annotation.</title>
        <authorList>
            <consortium name="The Broad Institute Genomics Platform"/>
            <consortium name="The Broad Institute Genome Sequencing Center for Infectious Disease"/>
            <person name="Wu L."/>
            <person name="Ma J."/>
        </authorList>
    </citation>
    <scope>NUCLEOTIDE SEQUENCE [LARGE SCALE GENOMIC DNA]</scope>
    <source>
        <strain evidence="2">JCM 17498</strain>
    </source>
</reference>
<evidence type="ECO:0000313" key="1">
    <source>
        <dbReference type="EMBL" id="GAA3707399.1"/>
    </source>
</evidence>
<sequence>MELVSLMRTMGSLAMVLGLLGAALWIVRRYDIQLPGRAALIPGRSTKRVELIERIQLDQKRSVVLIRRDDREHLFVLHPDRATVLESRILRFEEQVAMKELVLCPSLDGEWYNG</sequence>
<organism evidence="1 2">
    <name type="scientific">Sphingomonas cynarae</name>
    <dbReference type="NCBI Taxonomy" id="930197"/>
    <lineage>
        <taxon>Bacteria</taxon>
        <taxon>Pseudomonadati</taxon>
        <taxon>Pseudomonadota</taxon>
        <taxon>Alphaproteobacteria</taxon>
        <taxon>Sphingomonadales</taxon>
        <taxon>Sphingomonadaceae</taxon>
        <taxon>Sphingomonas</taxon>
    </lineage>
</organism>
<evidence type="ECO:0000313" key="2">
    <source>
        <dbReference type="Proteomes" id="UP001500523"/>
    </source>
</evidence>
<proteinExistence type="predicted"/>
<comment type="caution">
    <text evidence="1">The sequence shown here is derived from an EMBL/GenBank/DDBJ whole genome shotgun (WGS) entry which is preliminary data.</text>
</comment>
<name>A0ABP7DQ70_9SPHN</name>
<dbReference type="RefSeq" id="WP_344692833.1">
    <property type="nucleotide sequence ID" value="NZ_BAABBF010000003.1"/>
</dbReference>
<accession>A0ABP7DQ70</accession>